<reference evidence="5 6" key="1">
    <citation type="submission" date="2019-02" db="EMBL/GenBank/DDBJ databases">
        <title>Genomic Encyclopedia of Type Strains, Phase IV (KMG-IV): sequencing the most valuable type-strain genomes for metagenomic binning, comparative biology and taxonomic classification.</title>
        <authorList>
            <person name="Goeker M."/>
        </authorList>
    </citation>
    <scope>NUCLEOTIDE SEQUENCE [LARGE SCALE GENOMIC DNA]</scope>
    <source>
        <strain evidence="5 6">K24</strain>
    </source>
</reference>
<organism evidence="5 6">
    <name type="scientific">Pigmentiphaga kullae</name>
    <dbReference type="NCBI Taxonomy" id="151784"/>
    <lineage>
        <taxon>Bacteria</taxon>
        <taxon>Pseudomonadati</taxon>
        <taxon>Pseudomonadota</taxon>
        <taxon>Betaproteobacteria</taxon>
        <taxon>Burkholderiales</taxon>
        <taxon>Alcaligenaceae</taxon>
        <taxon>Pigmentiphaga</taxon>
    </lineage>
</organism>
<dbReference type="GO" id="GO:0044281">
    <property type="term" value="P:small molecule metabolic process"/>
    <property type="evidence" value="ECO:0007669"/>
    <property type="project" value="UniProtKB-ARBA"/>
</dbReference>
<dbReference type="GO" id="GO:0016787">
    <property type="term" value="F:hydrolase activity"/>
    <property type="evidence" value="ECO:0007669"/>
    <property type="project" value="UniProtKB-KW"/>
</dbReference>
<dbReference type="InterPro" id="IPR051121">
    <property type="entry name" value="FAH"/>
</dbReference>
<comment type="similarity">
    <text evidence="2">Belongs to the FAH family.</text>
</comment>
<dbReference type="InterPro" id="IPR011234">
    <property type="entry name" value="Fumarylacetoacetase-like_C"/>
</dbReference>
<comment type="caution">
    <text evidence="5">The sequence shown here is derived from an EMBL/GenBank/DDBJ whole genome shotgun (WGS) entry which is preliminary data.</text>
</comment>
<dbReference type="Gene3D" id="3.90.850.10">
    <property type="entry name" value="Fumarylacetoacetase-like, C-terminal domain"/>
    <property type="match status" value="1"/>
</dbReference>
<evidence type="ECO:0000313" key="5">
    <source>
        <dbReference type="EMBL" id="RZS81890.1"/>
    </source>
</evidence>
<dbReference type="SUPFAM" id="SSF56529">
    <property type="entry name" value="FAH"/>
    <property type="match status" value="1"/>
</dbReference>
<keyword evidence="5" id="KW-0413">Isomerase</keyword>
<evidence type="ECO:0000259" key="4">
    <source>
        <dbReference type="Pfam" id="PF01557"/>
    </source>
</evidence>
<evidence type="ECO:0000256" key="2">
    <source>
        <dbReference type="ARBA" id="ARBA00010211"/>
    </source>
</evidence>
<dbReference type="RefSeq" id="WP_130359990.1">
    <property type="nucleotide sequence ID" value="NZ_SGXC01000002.1"/>
</dbReference>
<proteinExistence type="inferred from homology"/>
<dbReference type="Proteomes" id="UP000292445">
    <property type="component" value="Unassembled WGS sequence"/>
</dbReference>
<dbReference type="OrthoDB" id="8582489at2"/>
<dbReference type="PANTHER" id="PTHR42796">
    <property type="entry name" value="FUMARYLACETOACETATE HYDROLASE DOMAIN-CONTAINING PROTEIN 2A-RELATED"/>
    <property type="match status" value="1"/>
</dbReference>
<dbReference type="Pfam" id="PF01557">
    <property type="entry name" value="FAA_hydrolase"/>
    <property type="match status" value="1"/>
</dbReference>
<protein>
    <submittedName>
        <fullName evidence="5">5-carboxymethyl-2-hydroxymuconate isomerase/acylpyruvate hydrolase</fullName>
    </submittedName>
</protein>
<dbReference type="PANTHER" id="PTHR42796:SF4">
    <property type="entry name" value="FUMARYLACETOACETATE HYDROLASE DOMAIN-CONTAINING PROTEIN 2A"/>
    <property type="match status" value="1"/>
</dbReference>
<dbReference type="EMBL" id="SGXC01000002">
    <property type="protein sequence ID" value="RZS81890.1"/>
    <property type="molecule type" value="Genomic_DNA"/>
</dbReference>
<dbReference type="GO" id="GO:0016853">
    <property type="term" value="F:isomerase activity"/>
    <property type="evidence" value="ECO:0007669"/>
    <property type="project" value="UniProtKB-KW"/>
</dbReference>
<comment type="cofactor">
    <cofactor evidence="1">
        <name>Mg(2+)</name>
        <dbReference type="ChEBI" id="CHEBI:18420"/>
    </cofactor>
</comment>
<keyword evidence="5" id="KW-0378">Hydrolase</keyword>
<feature type="domain" description="Fumarylacetoacetase-like C-terminal" evidence="4">
    <location>
        <begin position="96"/>
        <end position="311"/>
    </location>
</feature>
<sequence>MRLATFTVPAESSAARVGVLCKDRMLDLARCAAAVEPGEGAFPHSMRALLEEGDAGLARARRLLEAASGDTALRERQAYALDDVRLLPPVPDAEKFLCVGKNYRTHLEELKRTDLIKELPEEPTGFIKLNACLVGQDAEVERPVDVPHLDYEPELVFVIGKPAYRARREDAFDYVAGITILNDLTCRDTQKREVASGSRFWTAKNAPGFGPLGPYIITMDEVRDAYDIWVTCRVNGEERMRVNTSDQIWKLPDIIEHFSRLLPLKPGDMFSTGAPGGVAVGKPNADELFLKPGDVVECAFEEPAMALRTRIVAAR</sequence>
<keyword evidence="5" id="KW-0670">Pyruvate</keyword>
<dbReference type="AlphaFoldDB" id="A0A4Q7NFP8"/>
<dbReference type="InterPro" id="IPR036663">
    <property type="entry name" value="Fumarylacetoacetase_C_sf"/>
</dbReference>
<accession>A0A4Q7NFP8</accession>
<gene>
    <name evidence="5" type="ORF">EV675_4520</name>
</gene>
<keyword evidence="3" id="KW-0479">Metal-binding</keyword>
<keyword evidence="6" id="KW-1185">Reference proteome</keyword>
<evidence type="ECO:0000256" key="1">
    <source>
        <dbReference type="ARBA" id="ARBA00001946"/>
    </source>
</evidence>
<name>A0A4Q7NFP8_9BURK</name>
<evidence type="ECO:0000256" key="3">
    <source>
        <dbReference type="ARBA" id="ARBA00022723"/>
    </source>
</evidence>
<dbReference type="GO" id="GO:0046872">
    <property type="term" value="F:metal ion binding"/>
    <property type="evidence" value="ECO:0007669"/>
    <property type="project" value="UniProtKB-KW"/>
</dbReference>
<evidence type="ECO:0000313" key="6">
    <source>
        <dbReference type="Proteomes" id="UP000292445"/>
    </source>
</evidence>